<dbReference type="PROSITE" id="PS00028">
    <property type="entry name" value="ZINC_FINGER_C2H2_1"/>
    <property type="match status" value="3"/>
</dbReference>
<comment type="subcellular location">
    <subcellularLocation>
        <location evidence="1">Nucleus</location>
    </subcellularLocation>
</comment>
<evidence type="ECO:0000256" key="5">
    <source>
        <dbReference type="ARBA" id="ARBA00023015"/>
    </source>
</evidence>
<dbReference type="PANTHER" id="PTHR46179">
    <property type="entry name" value="ZINC FINGER PROTEIN"/>
    <property type="match status" value="1"/>
</dbReference>
<dbReference type="AlphaFoldDB" id="A0AAV9VVW6"/>
<reference evidence="11 12" key="1">
    <citation type="submission" date="2023-08" db="EMBL/GenBank/DDBJ databases">
        <authorList>
            <person name="Palmer J.M."/>
        </authorList>
    </citation>
    <scope>NUCLEOTIDE SEQUENCE [LARGE SCALE GENOMIC DNA]</scope>
    <source>
        <strain evidence="11 12">TWF481</strain>
    </source>
</reference>
<evidence type="ECO:0000313" key="12">
    <source>
        <dbReference type="Proteomes" id="UP001370758"/>
    </source>
</evidence>
<feature type="region of interest" description="Disordered" evidence="9">
    <location>
        <begin position="355"/>
        <end position="463"/>
    </location>
</feature>
<keyword evidence="5" id="KW-0805">Transcription regulation</keyword>
<evidence type="ECO:0000256" key="9">
    <source>
        <dbReference type="SAM" id="MobiDB-lite"/>
    </source>
</evidence>
<dbReference type="EMBL" id="JAVHJL010000010">
    <property type="protein sequence ID" value="KAK6496978.1"/>
    <property type="molecule type" value="Genomic_DNA"/>
</dbReference>
<keyword evidence="4" id="KW-0862">Zinc</keyword>
<dbReference type="Proteomes" id="UP001370758">
    <property type="component" value="Unassembled WGS sequence"/>
</dbReference>
<keyword evidence="6" id="KW-0804">Transcription</keyword>
<dbReference type="InterPro" id="IPR013087">
    <property type="entry name" value="Znf_C2H2_type"/>
</dbReference>
<dbReference type="PANTHER" id="PTHR46179:SF13">
    <property type="entry name" value="C2H2-TYPE DOMAIN-CONTAINING PROTEIN"/>
    <property type="match status" value="1"/>
</dbReference>
<keyword evidence="12" id="KW-1185">Reference proteome</keyword>
<sequence length="483" mass="54205">MQNNVPTDKKRRLPPLPAVLNRLKDAPIEKVQELVRSSDILGYTYKQQSQIHAAVAQRLKLEAEGQEPQSFNCHDCHKVFDDMPRLKRHLLTHGPRNYRCHFPGCTWSFTFAKDLERHNKKHGMGIQVFKCGFEGCGRLMNRRDNARYHIRTIHGLGYGEANALVQVLPIDINTPDQQSDAAENDQSPKHSEDQEVTSDSQPEAPAKLQQQTSVQKANEEDLEEEQKLRDMIATYTTLGETEDPINDKPGTGNFPVRKTTPGPSIHTKLGAQRSQTKKLKDRVKQVWYTTTRPKPPMFSKKDGPRQQRGGAIASSESLVRVASTRTQASASKLAVPAPERKALFEELLSVGGRQSTDVIATDATDVPRPLKFPEPPTRTAPPPPVQAQAPVPVKRPPIPTVNLIRPQSDNSGEEGIESSIPRVRHRVARTQLELLSRPPSRETSTEKPERQENPDTLPVPKRLVIDPEFIDKLHKSFGNKLHL</sequence>
<evidence type="ECO:0000256" key="1">
    <source>
        <dbReference type="ARBA" id="ARBA00004123"/>
    </source>
</evidence>
<keyword evidence="7" id="KW-0539">Nucleus</keyword>
<evidence type="ECO:0000256" key="8">
    <source>
        <dbReference type="PROSITE-ProRule" id="PRU00042"/>
    </source>
</evidence>
<dbReference type="SMART" id="SM00355">
    <property type="entry name" value="ZnF_C2H2"/>
    <property type="match status" value="3"/>
</dbReference>
<keyword evidence="3 8" id="KW-0863">Zinc-finger</keyword>
<dbReference type="GO" id="GO:0008270">
    <property type="term" value="F:zinc ion binding"/>
    <property type="evidence" value="ECO:0007669"/>
    <property type="project" value="UniProtKB-KW"/>
</dbReference>
<evidence type="ECO:0000256" key="3">
    <source>
        <dbReference type="ARBA" id="ARBA00022771"/>
    </source>
</evidence>
<protein>
    <recommendedName>
        <fullName evidence="10">C2H2-type domain-containing protein</fullName>
    </recommendedName>
</protein>
<name>A0AAV9VVW6_9PEZI</name>
<proteinExistence type="predicted"/>
<feature type="domain" description="C2H2-type" evidence="10">
    <location>
        <begin position="71"/>
        <end position="93"/>
    </location>
</feature>
<dbReference type="Gene3D" id="3.30.160.60">
    <property type="entry name" value="Classic Zinc Finger"/>
    <property type="match status" value="1"/>
</dbReference>
<dbReference type="GO" id="GO:0005634">
    <property type="term" value="C:nucleus"/>
    <property type="evidence" value="ECO:0007669"/>
    <property type="project" value="UniProtKB-SubCell"/>
</dbReference>
<evidence type="ECO:0000256" key="7">
    <source>
        <dbReference type="ARBA" id="ARBA00023242"/>
    </source>
</evidence>
<feature type="compositionally biased region" description="Polar residues" evidence="9">
    <location>
        <begin position="175"/>
        <end position="185"/>
    </location>
</feature>
<feature type="domain" description="C2H2-type" evidence="10">
    <location>
        <begin position="129"/>
        <end position="154"/>
    </location>
</feature>
<organism evidence="11 12">
    <name type="scientific">Arthrobotrys musiformis</name>
    <dbReference type="NCBI Taxonomy" id="47236"/>
    <lineage>
        <taxon>Eukaryota</taxon>
        <taxon>Fungi</taxon>
        <taxon>Dikarya</taxon>
        <taxon>Ascomycota</taxon>
        <taxon>Pezizomycotina</taxon>
        <taxon>Orbiliomycetes</taxon>
        <taxon>Orbiliales</taxon>
        <taxon>Orbiliaceae</taxon>
        <taxon>Arthrobotrys</taxon>
    </lineage>
</organism>
<dbReference type="PROSITE" id="PS50157">
    <property type="entry name" value="ZINC_FINGER_C2H2_2"/>
    <property type="match status" value="3"/>
</dbReference>
<keyword evidence="2" id="KW-0479">Metal-binding</keyword>
<feature type="domain" description="C2H2-type" evidence="10">
    <location>
        <begin position="98"/>
        <end position="122"/>
    </location>
</feature>
<dbReference type="InterPro" id="IPR051061">
    <property type="entry name" value="Zinc_finger_trans_reg"/>
</dbReference>
<evidence type="ECO:0000313" key="11">
    <source>
        <dbReference type="EMBL" id="KAK6496978.1"/>
    </source>
</evidence>
<feature type="compositionally biased region" description="Basic and acidic residues" evidence="9">
    <location>
        <begin position="439"/>
        <end position="453"/>
    </location>
</feature>
<accession>A0AAV9VVW6</accession>
<evidence type="ECO:0000259" key="10">
    <source>
        <dbReference type="PROSITE" id="PS50157"/>
    </source>
</evidence>
<dbReference type="Pfam" id="PF00096">
    <property type="entry name" value="zf-C2H2"/>
    <property type="match status" value="2"/>
</dbReference>
<feature type="region of interest" description="Disordered" evidence="9">
    <location>
        <begin position="175"/>
        <end position="319"/>
    </location>
</feature>
<feature type="compositionally biased region" description="Pro residues" evidence="9">
    <location>
        <begin position="370"/>
        <end position="385"/>
    </location>
</feature>
<gene>
    <name evidence="11" type="ORF">TWF481_001957</name>
</gene>
<dbReference type="GO" id="GO:0006357">
    <property type="term" value="P:regulation of transcription by RNA polymerase II"/>
    <property type="evidence" value="ECO:0007669"/>
    <property type="project" value="TreeGrafter"/>
</dbReference>
<evidence type="ECO:0000256" key="4">
    <source>
        <dbReference type="ARBA" id="ARBA00022833"/>
    </source>
</evidence>
<evidence type="ECO:0000256" key="6">
    <source>
        <dbReference type="ARBA" id="ARBA00023163"/>
    </source>
</evidence>
<evidence type="ECO:0000256" key="2">
    <source>
        <dbReference type="ARBA" id="ARBA00022723"/>
    </source>
</evidence>
<comment type="caution">
    <text evidence="11">The sequence shown here is derived from an EMBL/GenBank/DDBJ whole genome shotgun (WGS) entry which is preliminary data.</text>
</comment>